<keyword evidence="2" id="KW-1185">Reference proteome</keyword>
<name>A0AA38MS00_9CUCU</name>
<dbReference type="Proteomes" id="UP001168821">
    <property type="component" value="Unassembled WGS sequence"/>
</dbReference>
<protein>
    <submittedName>
        <fullName evidence="1">Uncharacterized protein</fullName>
    </submittedName>
</protein>
<proteinExistence type="predicted"/>
<dbReference type="AlphaFoldDB" id="A0AA38MS00"/>
<sequence>MYLVKNDLAHQRSSNTLHSKSATVHFVFFLENALSPKRTHGNPQPAARPSSLKVHSCDSCWPSVENLAAVALAVPMCALGPGPTAVKLVVVTTSPTLVSTELFLDPHLRESMRLQVASSCQPCARCRLDVPTPHSLQPRTRFTSLHFVYYLYTT</sequence>
<evidence type="ECO:0000313" key="1">
    <source>
        <dbReference type="EMBL" id="KAJ3665213.1"/>
    </source>
</evidence>
<gene>
    <name evidence="1" type="ORF">Zmor_000719</name>
</gene>
<evidence type="ECO:0000313" key="2">
    <source>
        <dbReference type="Proteomes" id="UP001168821"/>
    </source>
</evidence>
<dbReference type="EMBL" id="JALNTZ010000001">
    <property type="protein sequence ID" value="KAJ3665213.1"/>
    <property type="molecule type" value="Genomic_DNA"/>
</dbReference>
<accession>A0AA38MS00</accession>
<organism evidence="1 2">
    <name type="scientific">Zophobas morio</name>
    <dbReference type="NCBI Taxonomy" id="2755281"/>
    <lineage>
        <taxon>Eukaryota</taxon>
        <taxon>Metazoa</taxon>
        <taxon>Ecdysozoa</taxon>
        <taxon>Arthropoda</taxon>
        <taxon>Hexapoda</taxon>
        <taxon>Insecta</taxon>
        <taxon>Pterygota</taxon>
        <taxon>Neoptera</taxon>
        <taxon>Endopterygota</taxon>
        <taxon>Coleoptera</taxon>
        <taxon>Polyphaga</taxon>
        <taxon>Cucujiformia</taxon>
        <taxon>Tenebrionidae</taxon>
        <taxon>Zophobas</taxon>
    </lineage>
</organism>
<comment type="caution">
    <text evidence="1">The sequence shown here is derived from an EMBL/GenBank/DDBJ whole genome shotgun (WGS) entry which is preliminary data.</text>
</comment>
<reference evidence="1" key="1">
    <citation type="journal article" date="2023" name="G3 (Bethesda)">
        <title>Whole genome assemblies of Zophobas morio and Tenebrio molitor.</title>
        <authorList>
            <person name="Kaur S."/>
            <person name="Stinson S.A."/>
            <person name="diCenzo G.C."/>
        </authorList>
    </citation>
    <scope>NUCLEOTIDE SEQUENCE</scope>
    <source>
        <strain evidence="1">QUZm001</strain>
    </source>
</reference>